<dbReference type="OrthoDB" id="1689567at2759"/>
<evidence type="ECO:0000256" key="8">
    <source>
        <dbReference type="SAM" id="MobiDB-lite"/>
    </source>
</evidence>
<feature type="transmembrane region" description="Helical" evidence="9">
    <location>
        <begin position="646"/>
        <end position="668"/>
    </location>
</feature>
<dbReference type="PANTHER" id="PTHR13018:SF24">
    <property type="entry name" value="CSC1-LIKE PROTEIN 1"/>
    <property type="match status" value="1"/>
</dbReference>
<feature type="compositionally biased region" description="Polar residues" evidence="8">
    <location>
        <begin position="749"/>
        <end position="759"/>
    </location>
</feature>
<reference evidence="14 15" key="1">
    <citation type="submission" date="2025-04" db="UniProtKB">
        <authorList>
            <consortium name="RefSeq"/>
        </authorList>
    </citation>
    <scope>IDENTIFICATION</scope>
</reference>
<comment type="catalytic activity">
    <reaction evidence="7">
        <text>Ca(2+)(in) = Ca(2+)(out)</text>
        <dbReference type="Rhea" id="RHEA:29671"/>
        <dbReference type="ChEBI" id="CHEBI:29108"/>
    </reaction>
</comment>
<proteinExistence type="inferred from homology"/>
<feature type="transmembrane region" description="Helical" evidence="9">
    <location>
        <begin position="491"/>
        <end position="517"/>
    </location>
</feature>
<feature type="domain" description="CSC1/OSCA1-like 7TM region" evidence="10">
    <location>
        <begin position="407"/>
        <end position="676"/>
    </location>
</feature>
<evidence type="ECO:0000259" key="11">
    <source>
        <dbReference type="Pfam" id="PF13967"/>
    </source>
</evidence>
<evidence type="ECO:0000256" key="3">
    <source>
        <dbReference type="ARBA" id="ARBA00022448"/>
    </source>
</evidence>
<evidence type="ECO:0000313" key="14">
    <source>
        <dbReference type="RefSeq" id="XP_031437517.1"/>
    </source>
</evidence>
<dbReference type="Pfam" id="PF13967">
    <property type="entry name" value="RSN1_TM"/>
    <property type="match status" value="1"/>
</dbReference>
<evidence type="ECO:0000256" key="6">
    <source>
        <dbReference type="ARBA" id="ARBA00023136"/>
    </source>
</evidence>
<keyword evidence="3" id="KW-0813">Transport</keyword>
<sequence>MGPFGNGSIHIDTRSCFNATQSTVLKGVQFGGVPVVLLLDFIMFLVLLLLFSVIRKKLWDYGRLALVADSEGFDSHRRYGRMSVISKGEEPEHEKDLFSWLPYIIRMDMVMVKERCGVDAVHYLSFQRHLIVLLLFVCVMSVCVILPINLSGDLLGNDPYNFGRTTIGNLKEGDKVLWLHTVMAVLYLGLTVALLRHHTAQMKGTQREEARSTLFVCSVPKNASDEAIKAHFTEAYPSCQVTDVRLCYDVAKLMQLDKERKRVEKNLQYYQRVLERQGKREVMNPHLCWYFCCPSCQCRACQEVDALEYYSSQGAVLQEAVKKQKQEVPQHTLGMAFVTMHTQSMATYILKDFNAVDCRAGCGWEPQPSANSASLCVREWQITQAAHPNNVYWENLSVQGFRWWLRFLLINILLFIMLFFLTTPSIMITTIDKFNVSKSIQDLNSPIISQFFPTLLLWTFSALLPTIVYYSTVAEAHWTRSSENMSMMYKLYIFLLFMVLILPSLGLTSLDVLFRWLFDKTSEGKLRFECVFLPDQGAFFVNYVIAAALIGSGMELLRLPGLLLYTIRIALARSAAERKYVKQNQAYEFEYGAMYGWNLCVFTVIMAYSITCPVIVPFGLLYLLLKHLVDKHNMFFAFLPARLDRQVHLGAVNQALAAPIICLLWLYFFSVLRTGFMAETSLFTLVVLCITIIICIAYSCFGHFKYLSPHNYRAKEEEGEEREECASANSEGLVYAPRVLTSDPENDSSDSPAFSQSYGATDCSPAILSAEEDSQQEP</sequence>
<dbReference type="Pfam" id="PF14703">
    <property type="entry name" value="PHM7_cyt"/>
    <property type="match status" value="1"/>
</dbReference>
<organism evidence="13 14">
    <name type="scientific">Clupea harengus</name>
    <name type="common">Atlantic herring</name>
    <dbReference type="NCBI Taxonomy" id="7950"/>
    <lineage>
        <taxon>Eukaryota</taxon>
        <taxon>Metazoa</taxon>
        <taxon>Chordata</taxon>
        <taxon>Craniata</taxon>
        <taxon>Vertebrata</taxon>
        <taxon>Euteleostomi</taxon>
        <taxon>Actinopterygii</taxon>
        <taxon>Neopterygii</taxon>
        <taxon>Teleostei</taxon>
        <taxon>Clupei</taxon>
        <taxon>Clupeiformes</taxon>
        <taxon>Clupeoidei</taxon>
        <taxon>Clupeidae</taxon>
        <taxon>Clupea</taxon>
    </lineage>
</organism>
<dbReference type="Pfam" id="PF02714">
    <property type="entry name" value="RSN1_7TM"/>
    <property type="match status" value="1"/>
</dbReference>
<evidence type="ECO:0000313" key="15">
    <source>
        <dbReference type="RefSeq" id="XP_031437518.1"/>
    </source>
</evidence>
<feature type="transmembrane region" description="Helical" evidence="9">
    <location>
        <begin position="680"/>
        <end position="701"/>
    </location>
</feature>
<gene>
    <name evidence="14 15 16" type="primary">tmem63a</name>
</gene>
<feature type="region of interest" description="Disordered" evidence="8">
    <location>
        <begin position="740"/>
        <end position="760"/>
    </location>
</feature>
<evidence type="ECO:0000259" key="12">
    <source>
        <dbReference type="Pfam" id="PF14703"/>
    </source>
</evidence>
<evidence type="ECO:0000313" key="16">
    <source>
        <dbReference type="RefSeq" id="XP_031437520.1"/>
    </source>
</evidence>
<dbReference type="Gene3D" id="3.30.70.330">
    <property type="match status" value="1"/>
</dbReference>
<dbReference type="RefSeq" id="XP_031437520.1">
    <property type="nucleotide sequence ID" value="XM_031581660.2"/>
</dbReference>
<evidence type="ECO:0000256" key="4">
    <source>
        <dbReference type="ARBA" id="ARBA00022692"/>
    </source>
</evidence>
<dbReference type="AlphaFoldDB" id="A0A6P8GQ34"/>
<feature type="transmembrane region" description="Helical" evidence="9">
    <location>
        <begin position="177"/>
        <end position="195"/>
    </location>
</feature>
<evidence type="ECO:0000256" key="7">
    <source>
        <dbReference type="ARBA" id="ARBA00036634"/>
    </source>
</evidence>
<feature type="transmembrane region" description="Helical" evidence="9">
    <location>
        <begin position="130"/>
        <end position="150"/>
    </location>
</feature>
<dbReference type="KEGG" id="char:105899527"/>
<dbReference type="RefSeq" id="XP_031437518.1">
    <property type="nucleotide sequence ID" value="XM_031581658.2"/>
</dbReference>
<evidence type="ECO:0000259" key="10">
    <source>
        <dbReference type="Pfam" id="PF02714"/>
    </source>
</evidence>
<feature type="transmembrane region" description="Helical" evidence="9">
    <location>
        <begin position="35"/>
        <end position="54"/>
    </location>
</feature>
<feature type="transmembrane region" description="Helical" evidence="9">
    <location>
        <begin position="403"/>
        <end position="427"/>
    </location>
</feature>
<dbReference type="InterPro" id="IPR027815">
    <property type="entry name" value="CSC1/OSCA1-like_cyt"/>
</dbReference>
<keyword evidence="13" id="KW-1185">Reference proteome</keyword>
<comment type="subcellular location">
    <subcellularLocation>
        <location evidence="1">Membrane</location>
        <topology evidence="1">Multi-pass membrane protein</topology>
    </subcellularLocation>
</comment>
<feature type="domain" description="CSC1/OSCA1-like cytosolic" evidence="12">
    <location>
        <begin position="213"/>
        <end position="395"/>
    </location>
</feature>
<dbReference type="InterPro" id="IPR003864">
    <property type="entry name" value="CSC1/OSCA1-like_7TM"/>
</dbReference>
<evidence type="ECO:0000256" key="1">
    <source>
        <dbReference type="ARBA" id="ARBA00004141"/>
    </source>
</evidence>
<dbReference type="CTD" id="9725"/>
<dbReference type="GeneTree" id="ENSGT00940000159576"/>
<evidence type="ECO:0000256" key="2">
    <source>
        <dbReference type="ARBA" id="ARBA00007779"/>
    </source>
</evidence>
<keyword evidence="4 9" id="KW-0812">Transmembrane</keyword>
<feature type="domain" description="CSC1/OSCA1-like N-terminal transmembrane" evidence="11">
    <location>
        <begin position="37"/>
        <end position="196"/>
    </location>
</feature>
<comment type="similarity">
    <text evidence="2">Belongs to the CSC1 (TC 1.A.17) family.</text>
</comment>
<evidence type="ECO:0000256" key="9">
    <source>
        <dbReference type="SAM" id="Phobius"/>
    </source>
</evidence>
<name>A0A6P8GQ34_CLUHA</name>
<feature type="transmembrane region" description="Helical" evidence="9">
    <location>
        <begin position="596"/>
        <end position="625"/>
    </location>
</feature>
<dbReference type="GO" id="GO:0005886">
    <property type="term" value="C:plasma membrane"/>
    <property type="evidence" value="ECO:0007669"/>
    <property type="project" value="TreeGrafter"/>
</dbReference>
<dbReference type="GeneID" id="105899527"/>
<dbReference type="InterPro" id="IPR012677">
    <property type="entry name" value="Nucleotide-bd_a/b_plait_sf"/>
</dbReference>
<accession>A0A6P8GQ34</accession>
<dbReference type="Proteomes" id="UP000515152">
    <property type="component" value="Chromosome 15"/>
</dbReference>
<protein>
    <submittedName>
        <fullName evidence="14 15">CSC1-like protein 1</fullName>
    </submittedName>
</protein>
<keyword evidence="6 9" id="KW-0472">Membrane</keyword>
<feature type="transmembrane region" description="Helical" evidence="9">
    <location>
        <begin position="447"/>
        <end position="470"/>
    </location>
</feature>
<evidence type="ECO:0000313" key="13">
    <source>
        <dbReference type="Proteomes" id="UP000515152"/>
    </source>
</evidence>
<dbReference type="GO" id="GO:0005227">
    <property type="term" value="F:calcium-activated cation channel activity"/>
    <property type="evidence" value="ECO:0007669"/>
    <property type="project" value="InterPro"/>
</dbReference>
<dbReference type="InterPro" id="IPR032880">
    <property type="entry name" value="CSC1/OSCA1-like_N"/>
</dbReference>
<evidence type="ECO:0000256" key="5">
    <source>
        <dbReference type="ARBA" id="ARBA00022989"/>
    </source>
</evidence>
<keyword evidence="5 9" id="KW-1133">Transmembrane helix</keyword>
<dbReference type="PANTHER" id="PTHR13018">
    <property type="entry name" value="PROBABLE MEMBRANE PROTEIN DUF221-RELATED"/>
    <property type="match status" value="1"/>
</dbReference>
<dbReference type="InterPro" id="IPR045122">
    <property type="entry name" value="Csc1-like"/>
</dbReference>
<dbReference type="RefSeq" id="XP_031437517.1">
    <property type="nucleotide sequence ID" value="XM_031581657.2"/>
</dbReference>